<evidence type="ECO:0000256" key="10">
    <source>
        <dbReference type="PIRSR" id="PIRSR610300-50"/>
    </source>
</evidence>
<dbReference type="GO" id="GO:0008198">
    <property type="term" value="F:ferrous iron binding"/>
    <property type="evidence" value="ECO:0007669"/>
    <property type="project" value="TreeGrafter"/>
</dbReference>
<evidence type="ECO:0000256" key="5">
    <source>
        <dbReference type="ARBA" id="ARBA00022784"/>
    </source>
</evidence>
<evidence type="ECO:0000313" key="15">
    <source>
        <dbReference type="Proteomes" id="UP000799767"/>
    </source>
</evidence>
<dbReference type="OrthoDB" id="543511at2759"/>
<dbReference type="Proteomes" id="UP000799767">
    <property type="component" value="Unassembled WGS sequence"/>
</dbReference>
<dbReference type="FunFam" id="2.60.120.10:FF:000189">
    <property type="entry name" value="Cysteine dioxygenase"/>
    <property type="match status" value="1"/>
</dbReference>
<evidence type="ECO:0000256" key="3">
    <source>
        <dbReference type="ARBA" id="ARBA00013133"/>
    </source>
</evidence>
<feature type="binding site" evidence="11">
    <location>
        <position position="200"/>
    </location>
    <ligand>
        <name>Fe cation</name>
        <dbReference type="ChEBI" id="CHEBI:24875"/>
        <note>catalytic</note>
    </ligand>
</feature>
<evidence type="ECO:0000256" key="12">
    <source>
        <dbReference type="RuleBase" id="RU366010"/>
    </source>
</evidence>
<dbReference type="Pfam" id="PF05995">
    <property type="entry name" value="CDO_I"/>
    <property type="match status" value="2"/>
</dbReference>
<accession>A0A6A6Q2B3</accession>
<dbReference type="InterPro" id="IPR011051">
    <property type="entry name" value="RmlC_Cupin_sf"/>
</dbReference>
<keyword evidence="8 11" id="KW-0408">Iron</keyword>
<keyword evidence="15" id="KW-1185">Reference proteome</keyword>
<keyword evidence="6 12" id="KW-0223">Dioxygenase</keyword>
<dbReference type="PANTHER" id="PTHR12918">
    <property type="entry name" value="CYSTEINE DIOXYGENASE"/>
    <property type="match status" value="1"/>
</dbReference>
<comment type="catalytic activity">
    <reaction evidence="1 12">
        <text>L-cysteine + O2 = 3-sulfino-L-alanine + H(+)</text>
        <dbReference type="Rhea" id="RHEA:20441"/>
        <dbReference type="ChEBI" id="CHEBI:15378"/>
        <dbReference type="ChEBI" id="CHEBI:15379"/>
        <dbReference type="ChEBI" id="CHEBI:35235"/>
        <dbReference type="ChEBI" id="CHEBI:61085"/>
        <dbReference type="EC" id="1.13.11.20"/>
    </reaction>
</comment>
<sequence length="253" mass="27845">MAAALSNKYLLPTPTEEKPASLHDSARGSPEPRDGFQQLINDVNVILGPCNGIDSAGVDVGELKFVLRDYKSCEGEWEKYAFADYSRAYTRNLVDRGNGKCNMLLLVWTPGKGSPIHDHANAHCVMKILKGRLRETIYAWPCESSNNPSSCKAHPSSLYPSTEHTCSPAGGMGPSSLQLVRDTTYHPEQVTYMSDRLGLHRVENPSDSEVAVSLHLYTPPNAAKHGCHIFDETTGKKSHVAQCHFYSELGVKM</sequence>
<evidence type="ECO:0000256" key="13">
    <source>
        <dbReference type="SAM" id="MobiDB-lite"/>
    </source>
</evidence>
<dbReference type="RefSeq" id="XP_033593014.1">
    <property type="nucleotide sequence ID" value="XM_033730688.1"/>
</dbReference>
<dbReference type="SUPFAM" id="SSF51182">
    <property type="entry name" value="RmlC-like cupins"/>
    <property type="match status" value="1"/>
</dbReference>
<organism evidence="14 15">
    <name type="scientific">Neohortaea acidophila</name>
    <dbReference type="NCBI Taxonomy" id="245834"/>
    <lineage>
        <taxon>Eukaryota</taxon>
        <taxon>Fungi</taxon>
        <taxon>Dikarya</taxon>
        <taxon>Ascomycota</taxon>
        <taxon>Pezizomycotina</taxon>
        <taxon>Dothideomycetes</taxon>
        <taxon>Dothideomycetidae</taxon>
        <taxon>Mycosphaerellales</taxon>
        <taxon>Teratosphaeriaceae</taxon>
        <taxon>Neohortaea</taxon>
    </lineage>
</organism>
<evidence type="ECO:0000256" key="6">
    <source>
        <dbReference type="ARBA" id="ARBA00022964"/>
    </source>
</evidence>
<feature type="region of interest" description="Disordered" evidence="13">
    <location>
        <begin position="13"/>
        <end position="34"/>
    </location>
</feature>
<gene>
    <name evidence="14" type="ORF">BDY17DRAFT_246046</name>
</gene>
<comment type="similarity">
    <text evidence="2 12">Belongs to the cysteine dioxygenase family.</text>
</comment>
<dbReference type="PANTHER" id="PTHR12918:SF1">
    <property type="entry name" value="CYSTEINE DIOXYGENASE TYPE 1"/>
    <property type="match status" value="1"/>
</dbReference>
<dbReference type="GO" id="GO:0017172">
    <property type="term" value="F:cysteine dioxygenase activity"/>
    <property type="evidence" value="ECO:0007669"/>
    <property type="project" value="UniProtKB-UniRule"/>
</dbReference>
<protein>
    <recommendedName>
        <fullName evidence="9 12">Cysteine dioxygenase</fullName>
        <ecNumber evidence="3 12">1.13.11.20</ecNumber>
    </recommendedName>
</protein>
<evidence type="ECO:0000256" key="11">
    <source>
        <dbReference type="PIRSR" id="PIRSR610300-51"/>
    </source>
</evidence>
<evidence type="ECO:0000256" key="7">
    <source>
        <dbReference type="ARBA" id="ARBA00023002"/>
    </source>
</evidence>
<dbReference type="EMBL" id="MU001632">
    <property type="protein sequence ID" value="KAF2486445.1"/>
    <property type="molecule type" value="Genomic_DNA"/>
</dbReference>
<dbReference type="InterPro" id="IPR014710">
    <property type="entry name" value="RmlC-like_jellyroll"/>
</dbReference>
<comment type="cofactor">
    <cofactor evidence="12">
        <name>Fe cation</name>
        <dbReference type="ChEBI" id="CHEBI:24875"/>
    </cofactor>
    <text evidence="12">Binds 1 Fe cation per subunit.</text>
</comment>
<feature type="binding site" evidence="11">
    <location>
        <position position="117"/>
    </location>
    <ligand>
        <name>Fe cation</name>
        <dbReference type="ChEBI" id="CHEBI:24875"/>
        <note>catalytic</note>
    </ligand>
</feature>
<name>A0A6A6Q2B3_9PEZI</name>
<keyword evidence="5 10" id="KW-0883">Thioether bond</keyword>
<keyword evidence="7 12" id="KW-0560">Oxidoreductase</keyword>
<evidence type="ECO:0000256" key="9">
    <source>
        <dbReference type="ARBA" id="ARBA00070673"/>
    </source>
</evidence>
<dbReference type="AlphaFoldDB" id="A0A6A6Q2B3"/>
<feature type="binding site" evidence="11">
    <location>
        <position position="119"/>
    </location>
    <ligand>
        <name>Fe cation</name>
        <dbReference type="ChEBI" id="CHEBI:24875"/>
        <note>catalytic</note>
    </ligand>
</feature>
<proteinExistence type="inferred from homology"/>
<feature type="compositionally biased region" description="Basic and acidic residues" evidence="13">
    <location>
        <begin position="15"/>
        <end position="34"/>
    </location>
</feature>
<evidence type="ECO:0000256" key="8">
    <source>
        <dbReference type="ARBA" id="ARBA00023004"/>
    </source>
</evidence>
<feature type="cross-link" description="3'-(S-cysteinyl)-tyrosine (Cys-Tyr)" evidence="10">
    <location>
        <begin position="124"/>
        <end position="217"/>
    </location>
</feature>
<evidence type="ECO:0000256" key="2">
    <source>
        <dbReference type="ARBA" id="ARBA00006622"/>
    </source>
</evidence>
<dbReference type="CDD" id="cd10548">
    <property type="entry name" value="cupin_CDO"/>
    <property type="match status" value="1"/>
</dbReference>
<dbReference type="Gene3D" id="2.60.120.10">
    <property type="entry name" value="Jelly Rolls"/>
    <property type="match status" value="1"/>
</dbReference>
<dbReference type="EC" id="1.13.11.20" evidence="3 12"/>
<evidence type="ECO:0000256" key="1">
    <source>
        <dbReference type="ARBA" id="ARBA00000629"/>
    </source>
</evidence>
<dbReference type="InterPro" id="IPR010300">
    <property type="entry name" value="CDO_1"/>
</dbReference>
<evidence type="ECO:0000313" key="14">
    <source>
        <dbReference type="EMBL" id="KAF2486445.1"/>
    </source>
</evidence>
<reference evidence="14" key="1">
    <citation type="journal article" date="2020" name="Stud. Mycol.">
        <title>101 Dothideomycetes genomes: a test case for predicting lifestyles and emergence of pathogens.</title>
        <authorList>
            <person name="Haridas S."/>
            <person name="Albert R."/>
            <person name="Binder M."/>
            <person name="Bloem J."/>
            <person name="Labutti K."/>
            <person name="Salamov A."/>
            <person name="Andreopoulos B."/>
            <person name="Baker S."/>
            <person name="Barry K."/>
            <person name="Bills G."/>
            <person name="Bluhm B."/>
            <person name="Cannon C."/>
            <person name="Castanera R."/>
            <person name="Culley D."/>
            <person name="Daum C."/>
            <person name="Ezra D."/>
            <person name="Gonzalez J."/>
            <person name="Henrissat B."/>
            <person name="Kuo A."/>
            <person name="Liang C."/>
            <person name="Lipzen A."/>
            <person name="Lutzoni F."/>
            <person name="Magnuson J."/>
            <person name="Mondo S."/>
            <person name="Nolan M."/>
            <person name="Ohm R."/>
            <person name="Pangilinan J."/>
            <person name="Park H.-J."/>
            <person name="Ramirez L."/>
            <person name="Alfaro M."/>
            <person name="Sun H."/>
            <person name="Tritt A."/>
            <person name="Yoshinaga Y."/>
            <person name="Zwiers L.-H."/>
            <person name="Turgeon B."/>
            <person name="Goodwin S."/>
            <person name="Spatafora J."/>
            <person name="Crous P."/>
            <person name="Grigoriev I."/>
        </authorList>
    </citation>
    <scope>NUCLEOTIDE SEQUENCE</scope>
    <source>
        <strain evidence="14">CBS 113389</strain>
    </source>
</reference>
<keyword evidence="4 11" id="KW-0479">Metal-binding</keyword>
<dbReference type="GO" id="GO:0019448">
    <property type="term" value="P:L-cysteine catabolic process"/>
    <property type="evidence" value="ECO:0007669"/>
    <property type="project" value="TreeGrafter"/>
</dbReference>
<dbReference type="GeneID" id="54471690"/>
<evidence type="ECO:0000256" key="4">
    <source>
        <dbReference type="ARBA" id="ARBA00022723"/>
    </source>
</evidence>